<name>A0A1H2ZEA7_HALVA</name>
<dbReference type="Proteomes" id="UP000182573">
    <property type="component" value="Unassembled WGS sequence"/>
</dbReference>
<evidence type="ECO:0000313" key="2">
    <source>
        <dbReference type="Proteomes" id="UP000182573"/>
    </source>
</evidence>
<dbReference type="EMBL" id="FNOF01000016">
    <property type="protein sequence ID" value="SDX15823.1"/>
    <property type="molecule type" value="Genomic_DNA"/>
</dbReference>
<protein>
    <submittedName>
        <fullName evidence="1">Uncharacterized protein</fullName>
    </submittedName>
</protein>
<organism evidence="1 2">
    <name type="scientific">Haloarcula vallismortis</name>
    <name type="common">Halobacterium vallismortis</name>
    <dbReference type="NCBI Taxonomy" id="28442"/>
    <lineage>
        <taxon>Archaea</taxon>
        <taxon>Methanobacteriati</taxon>
        <taxon>Methanobacteriota</taxon>
        <taxon>Stenosarchaea group</taxon>
        <taxon>Halobacteria</taxon>
        <taxon>Halobacteriales</taxon>
        <taxon>Haloarculaceae</taxon>
        <taxon>Haloarcula</taxon>
    </lineage>
</organism>
<evidence type="ECO:0000313" key="1">
    <source>
        <dbReference type="EMBL" id="SDX15823.1"/>
    </source>
</evidence>
<reference evidence="1 2" key="1">
    <citation type="submission" date="2016-10" db="EMBL/GenBank/DDBJ databases">
        <authorList>
            <person name="de Groot N.N."/>
        </authorList>
    </citation>
    <scope>NUCLEOTIDE SEQUENCE [LARGE SCALE GENOMIC DNA]</scope>
    <source>
        <strain evidence="1 2">DSM 3756</strain>
    </source>
</reference>
<gene>
    <name evidence="1" type="ORF">SAMN05443574_11635</name>
</gene>
<proteinExistence type="predicted"/>
<accession>A0A1H2ZEA7</accession>
<dbReference type="AlphaFoldDB" id="A0A1H2ZEA7"/>
<sequence>MAAYTCFLPATPIRVATWGREPWNSVRIICSIEHVQTEQVWSSMSGIETVESAATTVQYVWVSSSWSRSRWESCAGAVRKSVEPLRLESLMPARPFFG</sequence>